<name>T1KTU4_TETUR</name>
<protein>
    <submittedName>
        <fullName evidence="1">Uncharacterized protein</fullName>
    </submittedName>
</protein>
<dbReference type="EMBL" id="CAEY01000546">
    <property type="status" value="NOT_ANNOTATED_CDS"/>
    <property type="molecule type" value="Genomic_DNA"/>
</dbReference>
<proteinExistence type="predicted"/>
<reference evidence="1" key="2">
    <citation type="submission" date="2015-06" db="UniProtKB">
        <authorList>
            <consortium name="EnsemblMetazoa"/>
        </authorList>
    </citation>
    <scope>IDENTIFICATION</scope>
</reference>
<keyword evidence="2" id="KW-1185">Reference proteome</keyword>
<accession>T1KTU4</accession>
<organism evidence="1 2">
    <name type="scientific">Tetranychus urticae</name>
    <name type="common">Two-spotted spider mite</name>
    <dbReference type="NCBI Taxonomy" id="32264"/>
    <lineage>
        <taxon>Eukaryota</taxon>
        <taxon>Metazoa</taxon>
        <taxon>Ecdysozoa</taxon>
        <taxon>Arthropoda</taxon>
        <taxon>Chelicerata</taxon>
        <taxon>Arachnida</taxon>
        <taxon>Acari</taxon>
        <taxon>Acariformes</taxon>
        <taxon>Trombidiformes</taxon>
        <taxon>Prostigmata</taxon>
        <taxon>Eleutherengona</taxon>
        <taxon>Raphignathae</taxon>
        <taxon>Tetranychoidea</taxon>
        <taxon>Tetranychidae</taxon>
        <taxon>Tetranychus</taxon>
    </lineage>
</organism>
<sequence length="28" mass="3248">MLILMKNGLLSFVRLFIVVGSKIWILRS</sequence>
<dbReference type="Proteomes" id="UP000015104">
    <property type="component" value="Unassembled WGS sequence"/>
</dbReference>
<dbReference type="AlphaFoldDB" id="T1KTU4"/>
<evidence type="ECO:0000313" key="2">
    <source>
        <dbReference type="Proteomes" id="UP000015104"/>
    </source>
</evidence>
<reference evidence="2" key="1">
    <citation type="submission" date="2011-08" db="EMBL/GenBank/DDBJ databases">
        <authorList>
            <person name="Rombauts S."/>
        </authorList>
    </citation>
    <scope>NUCLEOTIDE SEQUENCE</scope>
    <source>
        <strain evidence="2">London</strain>
    </source>
</reference>
<dbReference type="EnsemblMetazoa" id="tetur21g01040.1">
    <property type="protein sequence ID" value="tetur21g01040.1"/>
    <property type="gene ID" value="tetur21g01040"/>
</dbReference>
<dbReference type="HOGENOM" id="CLU_3413381_0_0_1"/>
<evidence type="ECO:0000313" key="1">
    <source>
        <dbReference type="EnsemblMetazoa" id="tetur21g01040.1"/>
    </source>
</evidence>